<keyword evidence="5" id="KW-0472">Membrane</keyword>
<comment type="caution">
    <text evidence="7">The sequence shown here is derived from an EMBL/GenBank/DDBJ whole genome shotgun (WGS) entry which is preliminary data.</text>
</comment>
<feature type="transmembrane region" description="Helical" evidence="5">
    <location>
        <begin position="156"/>
        <end position="175"/>
    </location>
</feature>
<gene>
    <name evidence="7" type="ORF">DW079_04095</name>
</gene>
<evidence type="ECO:0000256" key="1">
    <source>
        <dbReference type="ARBA" id="ARBA00023015"/>
    </source>
</evidence>
<dbReference type="PRINTS" id="PR00032">
    <property type="entry name" value="HTHARAC"/>
</dbReference>
<dbReference type="EMBL" id="QRNB01000014">
    <property type="protein sequence ID" value="RHK11636.1"/>
    <property type="molecule type" value="Genomic_DNA"/>
</dbReference>
<dbReference type="Pfam" id="PF07495">
    <property type="entry name" value="Y_Y_Y"/>
    <property type="match status" value="1"/>
</dbReference>
<dbReference type="InterPro" id="IPR009057">
    <property type="entry name" value="Homeodomain-like_sf"/>
</dbReference>
<keyword evidence="1" id="KW-0805">Transcription regulation</keyword>
<keyword evidence="3" id="KW-0804">Transcription</keyword>
<dbReference type="SUPFAM" id="SSF46689">
    <property type="entry name" value="Homeodomain-like"/>
    <property type="match status" value="1"/>
</dbReference>
<name>A0A415F6R7_9BACT</name>
<evidence type="ECO:0000256" key="3">
    <source>
        <dbReference type="ARBA" id="ARBA00023163"/>
    </source>
</evidence>
<dbReference type="Gene3D" id="2.60.40.10">
    <property type="entry name" value="Immunoglobulins"/>
    <property type="match status" value="1"/>
</dbReference>
<feature type="compositionally biased region" description="Basic and acidic residues" evidence="4">
    <location>
        <begin position="263"/>
        <end position="276"/>
    </location>
</feature>
<organism evidence="7 8">
    <name type="scientific">Segatella copri</name>
    <dbReference type="NCBI Taxonomy" id="165179"/>
    <lineage>
        <taxon>Bacteria</taxon>
        <taxon>Pseudomonadati</taxon>
        <taxon>Bacteroidota</taxon>
        <taxon>Bacteroidia</taxon>
        <taxon>Bacteroidales</taxon>
        <taxon>Prevotellaceae</taxon>
        <taxon>Segatella</taxon>
    </lineage>
</organism>
<dbReference type="InterPro" id="IPR020449">
    <property type="entry name" value="Tscrpt_reg_AraC-type_HTH"/>
</dbReference>
<evidence type="ECO:0000256" key="2">
    <source>
        <dbReference type="ARBA" id="ARBA00023125"/>
    </source>
</evidence>
<evidence type="ECO:0000256" key="5">
    <source>
        <dbReference type="SAM" id="Phobius"/>
    </source>
</evidence>
<accession>A0A415F6R7</accession>
<dbReference type="Gene3D" id="1.10.10.60">
    <property type="entry name" value="Homeodomain-like"/>
    <property type="match status" value="2"/>
</dbReference>
<keyword evidence="5" id="KW-0812">Transmembrane</keyword>
<dbReference type="Proteomes" id="UP000286211">
    <property type="component" value="Unassembled WGS sequence"/>
</dbReference>
<keyword evidence="5" id="KW-1133">Transmembrane helix</keyword>
<protein>
    <submittedName>
        <fullName evidence="7">Helix-turn-helix domain-containing protein</fullName>
    </submittedName>
</protein>
<dbReference type="GO" id="GO:0043565">
    <property type="term" value="F:sequence-specific DNA binding"/>
    <property type="evidence" value="ECO:0007669"/>
    <property type="project" value="InterPro"/>
</dbReference>
<reference evidence="7 8" key="1">
    <citation type="submission" date="2018-08" db="EMBL/GenBank/DDBJ databases">
        <title>A genome reference for cultivated species of the human gut microbiota.</title>
        <authorList>
            <person name="Zou Y."/>
            <person name="Xue W."/>
            <person name="Luo G."/>
        </authorList>
    </citation>
    <scope>NUCLEOTIDE SEQUENCE [LARGE SCALE GENOMIC DNA]</scope>
    <source>
        <strain evidence="7 8">AF46-2NS</strain>
    </source>
</reference>
<dbReference type="PROSITE" id="PS01124">
    <property type="entry name" value="HTH_ARAC_FAMILY_2"/>
    <property type="match status" value="1"/>
</dbReference>
<dbReference type="Pfam" id="PF12833">
    <property type="entry name" value="HTH_18"/>
    <property type="match status" value="1"/>
</dbReference>
<dbReference type="PANTHER" id="PTHR43280">
    <property type="entry name" value="ARAC-FAMILY TRANSCRIPTIONAL REGULATOR"/>
    <property type="match status" value="1"/>
</dbReference>
<dbReference type="InterPro" id="IPR013783">
    <property type="entry name" value="Ig-like_fold"/>
</dbReference>
<proteinExistence type="predicted"/>
<dbReference type="InterPro" id="IPR018060">
    <property type="entry name" value="HTH_AraC"/>
</dbReference>
<feature type="region of interest" description="Disordered" evidence="4">
    <location>
        <begin position="242"/>
        <end position="276"/>
    </location>
</feature>
<sequence>MIPSVVPLNICYSRQTHEVMMGGNDGYVAISSDVAQKPKQFTRLMLAGIIVNGEAREERGEILKLKSDENNFTLQLTDLPFADHPSAVYAYRLEGSDHDWHYLNSGNIDITYNGLSYGDYHLTVHAVDGEGKIAAEVYSLDISVLPPWYLSLWCKLFYITALIVFVAWLVSWYFLRKELADAQKQKAEVLEQVQMRMDFFNRLTEDLKAAVAHHSFDEVTALMVRYLNVKIPDVSSSVATGLSASPVSEPESSSSEPVPARSESSEEEKKTVDVSELDGADKRLLEEINEAIEKHMIDSDFNVSMLQDVIGIGGKQLYRKMKAITGRTPVEYIREMRMKRAAELLSQGKFSVSEVMYTVGFSNSSYFSKCFSKEYGMTPTEYMKVKR</sequence>
<evidence type="ECO:0000313" key="8">
    <source>
        <dbReference type="Proteomes" id="UP000286211"/>
    </source>
</evidence>
<evidence type="ECO:0000259" key="6">
    <source>
        <dbReference type="PROSITE" id="PS01124"/>
    </source>
</evidence>
<dbReference type="GO" id="GO:0003700">
    <property type="term" value="F:DNA-binding transcription factor activity"/>
    <property type="evidence" value="ECO:0007669"/>
    <property type="project" value="InterPro"/>
</dbReference>
<feature type="domain" description="HTH araC/xylS-type" evidence="6">
    <location>
        <begin position="286"/>
        <end position="385"/>
    </location>
</feature>
<evidence type="ECO:0000313" key="7">
    <source>
        <dbReference type="EMBL" id="RHK11636.1"/>
    </source>
</evidence>
<dbReference type="PANTHER" id="PTHR43280:SF2">
    <property type="entry name" value="HTH-TYPE TRANSCRIPTIONAL REGULATOR EXSA"/>
    <property type="match status" value="1"/>
</dbReference>
<dbReference type="AlphaFoldDB" id="A0A415F6R7"/>
<feature type="compositionally biased region" description="Low complexity" evidence="4">
    <location>
        <begin position="243"/>
        <end position="262"/>
    </location>
</feature>
<keyword evidence="2" id="KW-0238">DNA-binding</keyword>
<dbReference type="InterPro" id="IPR011123">
    <property type="entry name" value="Y_Y_Y"/>
</dbReference>
<evidence type="ECO:0000256" key="4">
    <source>
        <dbReference type="SAM" id="MobiDB-lite"/>
    </source>
</evidence>
<dbReference type="SMART" id="SM00342">
    <property type="entry name" value="HTH_ARAC"/>
    <property type="match status" value="1"/>
</dbReference>